<comment type="caution">
    <text evidence="1">The sequence shown here is derived from an EMBL/GenBank/DDBJ whole genome shotgun (WGS) entry which is preliminary data.</text>
</comment>
<evidence type="ECO:0000313" key="2">
    <source>
        <dbReference type="Proteomes" id="UP000225706"/>
    </source>
</evidence>
<dbReference type="OrthoDB" id="5955768at2759"/>
<protein>
    <recommendedName>
        <fullName evidence="3">Reverse transcriptase domain-containing protein</fullName>
    </recommendedName>
</protein>
<sequence>MPSYKPHCRNWEHPSLPDHTALTTAQIADLLNFVLRSIYFQYNGSIYEQQEGAALGNLVSVIIANLYMESFEEQAITSLSYKLRIWKRYFDDTFTIVDRENIDNFLQHLNSQHRSICLTMETENDTKLALFDSAVSRDHDGCLTGIVYRKPTQTNQYLAYDSHHPPLKVTKIRKATAASEPEIEFKSTAALL</sequence>
<evidence type="ECO:0008006" key="3">
    <source>
        <dbReference type="Google" id="ProtNLM"/>
    </source>
</evidence>
<dbReference type="PANTHER" id="PTHR21301:SF11">
    <property type="entry name" value="GIY-YIG DOMAIN-CONTAINING PROTEIN"/>
    <property type="match status" value="1"/>
</dbReference>
<proteinExistence type="predicted"/>
<dbReference type="AlphaFoldDB" id="A0A2B4RJP8"/>
<dbReference type="PANTHER" id="PTHR21301">
    <property type="entry name" value="REVERSE TRANSCRIPTASE"/>
    <property type="match status" value="1"/>
</dbReference>
<keyword evidence="2" id="KW-1185">Reference proteome</keyword>
<evidence type="ECO:0000313" key="1">
    <source>
        <dbReference type="EMBL" id="PFX16587.1"/>
    </source>
</evidence>
<dbReference type="Proteomes" id="UP000225706">
    <property type="component" value="Unassembled WGS sequence"/>
</dbReference>
<accession>A0A2B4RJP8</accession>
<name>A0A2B4RJP8_STYPI</name>
<reference evidence="2" key="1">
    <citation type="journal article" date="2017" name="bioRxiv">
        <title>Comparative analysis of the genomes of Stylophora pistillata and Acropora digitifera provides evidence for extensive differences between species of corals.</title>
        <authorList>
            <person name="Voolstra C.R."/>
            <person name="Li Y."/>
            <person name="Liew Y.J."/>
            <person name="Baumgarten S."/>
            <person name="Zoccola D."/>
            <person name="Flot J.-F."/>
            <person name="Tambutte S."/>
            <person name="Allemand D."/>
            <person name="Aranda M."/>
        </authorList>
    </citation>
    <scope>NUCLEOTIDE SEQUENCE [LARGE SCALE GENOMIC DNA]</scope>
</reference>
<gene>
    <name evidence="1" type="ORF">AWC38_SpisGene19128</name>
</gene>
<dbReference type="EMBL" id="LSMT01000534">
    <property type="protein sequence ID" value="PFX16587.1"/>
    <property type="molecule type" value="Genomic_DNA"/>
</dbReference>
<dbReference type="STRING" id="50429.A0A2B4RJP8"/>
<organism evidence="1 2">
    <name type="scientific">Stylophora pistillata</name>
    <name type="common">Smooth cauliflower coral</name>
    <dbReference type="NCBI Taxonomy" id="50429"/>
    <lineage>
        <taxon>Eukaryota</taxon>
        <taxon>Metazoa</taxon>
        <taxon>Cnidaria</taxon>
        <taxon>Anthozoa</taxon>
        <taxon>Hexacorallia</taxon>
        <taxon>Scleractinia</taxon>
        <taxon>Astrocoeniina</taxon>
        <taxon>Pocilloporidae</taxon>
        <taxon>Stylophora</taxon>
    </lineage>
</organism>